<organism evidence="15 16">
    <name type="scientific">Aspergillus parasiticus (strain ATCC 56775 / NRRL 5862 / SRRC 143 / SU-1)</name>
    <dbReference type="NCBI Taxonomy" id="1403190"/>
    <lineage>
        <taxon>Eukaryota</taxon>
        <taxon>Fungi</taxon>
        <taxon>Dikarya</taxon>
        <taxon>Ascomycota</taxon>
        <taxon>Pezizomycotina</taxon>
        <taxon>Eurotiomycetes</taxon>
        <taxon>Eurotiomycetidae</taxon>
        <taxon>Eurotiales</taxon>
        <taxon>Aspergillaceae</taxon>
        <taxon>Aspergillus</taxon>
        <taxon>Aspergillus subgen. Circumdati</taxon>
    </lineage>
</organism>
<dbReference type="GO" id="GO:0005524">
    <property type="term" value="F:ATP binding"/>
    <property type="evidence" value="ECO:0007669"/>
    <property type="project" value="UniProtKB-KW"/>
</dbReference>
<comment type="catalytic activity">
    <reaction evidence="12">
        <text>D-glycero-beta-D-manno-heptose 1-phosphate + ATP + H(+) = ADP-D-glycero-beta-D-manno-heptose + diphosphate</text>
        <dbReference type="Rhea" id="RHEA:27465"/>
        <dbReference type="ChEBI" id="CHEBI:15378"/>
        <dbReference type="ChEBI" id="CHEBI:30616"/>
        <dbReference type="ChEBI" id="CHEBI:33019"/>
        <dbReference type="ChEBI" id="CHEBI:59967"/>
        <dbReference type="ChEBI" id="CHEBI:61593"/>
        <dbReference type="EC" id="2.7.7.70"/>
    </reaction>
</comment>
<name>A0A0F0I1U8_ASPPU</name>
<dbReference type="InterPro" id="IPR023030">
    <property type="entry name" value="Bifunc_HldE"/>
</dbReference>
<dbReference type="Pfam" id="PF01467">
    <property type="entry name" value="CTP_transf_like"/>
    <property type="match status" value="1"/>
</dbReference>
<dbReference type="InterPro" id="IPR004821">
    <property type="entry name" value="Cyt_trans-like"/>
</dbReference>
<dbReference type="Gene3D" id="3.40.50.620">
    <property type="entry name" value="HUPs"/>
    <property type="match status" value="1"/>
</dbReference>
<feature type="domain" description="Carbohydrate kinase PfkB" evidence="13">
    <location>
        <begin position="18"/>
        <end position="313"/>
    </location>
</feature>
<comment type="pathway">
    <text evidence="3">Bacterial outer membrane biogenesis; LPS core biosynthesis.</text>
</comment>
<dbReference type="InterPro" id="IPR029056">
    <property type="entry name" value="Ribokinase-like"/>
</dbReference>
<reference evidence="15 16" key="1">
    <citation type="submission" date="2015-02" db="EMBL/GenBank/DDBJ databases">
        <title>Draft genome sequence of Aspergillus parasiticus SU-1.</title>
        <authorList>
            <person name="Yu J."/>
            <person name="Fedorova N."/>
            <person name="Yin Y."/>
            <person name="Losada L."/>
            <person name="Zafar N."/>
            <person name="Taujale R."/>
            <person name="Ehrlich K.C."/>
            <person name="Bhatnagar D."/>
            <person name="Cleveland T.E."/>
            <person name="Bennett J.W."/>
            <person name="Nierman W.C."/>
        </authorList>
    </citation>
    <scope>NUCLEOTIDE SEQUENCE [LARGE SCALE GENOMIC DNA]</scope>
    <source>
        <strain evidence="16">ATCC 56775 / NRRL 5862 / SRRC 143 / SU-1</strain>
    </source>
</reference>
<dbReference type="STRING" id="1403190.A0A0F0I1U8"/>
<evidence type="ECO:0000256" key="8">
    <source>
        <dbReference type="ARBA" id="ARBA00022777"/>
    </source>
</evidence>
<dbReference type="GO" id="GO:0005829">
    <property type="term" value="C:cytosol"/>
    <property type="evidence" value="ECO:0007669"/>
    <property type="project" value="TreeGrafter"/>
</dbReference>
<dbReference type="SUPFAM" id="SSF52374">
    <property type="entry name" value="Nucleotidylyl transferase"/>
    <property type="match status" value="1"/>
</dbReference>
<dbReference type="GO" id="GO:0033785">
    <property type="term" value="F:heptose 7-phosphate kinase activity"/>
    <property type="evidence" value="ECO:0007669"/>
    <property type="project" value="TreeGrafter"/>
</dbReference>
<comment type="function">
    <text evidence="2">Catalyzes the ADP transfer from ATP to D-glycero-beta-D-manno-heptose 1-phosphate, yielding ADP-D-glycero-beta-D-manno-heptose.</text>
</comment>
<dbReference type="UniPathway" id="UPA00958"/>
<evidence type="ECO:0000256" key="10">
    <source>
        <dbReference type="ARBA" id="ARBA00023268"/>
    </source>
</evidence>
<evidence type="ECO:0000256" key="4">
    <source>
        <dbReference type="ARBA" id="ARBA00012519"/>
    </source>
</evidence>
<gene>
    <name evidence="15" type="ORF">P875_00042597</name>
</gene>
<keyword evidence="11" id="KW-0119">Carbohydrate metabolism</keyword>
<evidence type="ECO:0000259" key="13">
    <source>
        <dbReference type="Pfam" id="PF00294"/>
    </source>
</evidence>
<dbReference type="Proteomes" id="UP000033540">
    <property type="component" value="Unassembled WGS sequence"/>
</dbReference>
<evidence type="ECO:0000256" key="7">
    <source>
        <dbReference type="ARBA" id="ARBA00022741"/>
    </source>
</evidence>
<dbReference type="GO" id="GO:0016773">
    <property type="term" value="F:phosphotransferase activity, alcohol group as acceptor"/>
    <property type="evidence" value="ECO:0007669"/>
    <property type="project" value="InterPro"/>
</dbReference>
<keyword evidence="7" id="KW-0547">Nucleotide-binding</keyword>
<feature type="domain" description="Cytidyltransferase-like" evidence="14">
    <location>
        <begin position="364"/>
        <end position="489"/>
    </location>
</feature>
<evidence type="ECO:0000256" key="9">
    <source>
        <dbReference type="ARBA" id="ARBA00022840"/>
    </source>
</evidence>
<dbReference type="PANTHER" id="PTHR46969:SF1">
    <property type="entry name" value="BIFUNCTIONAL PROTEIN HLDE"/>
    <property type="match status" value="1"/>
</dbReference>
<dbReference type="Gene3D" id="3.40.1190.20">
    <property type="match status" value="1"/>
</dbReference>
<dbReference type="InterPro" id="IPR011914">
    <property type="entry name" value="RfaE_dom_II"/>
</dbReference>
<evidence type="ECO:0000313" key="15">
    <source>
        <dbReference type="EMBL" id="KJK61156.1"/>
    </source>
</evidence>
<comment type="function">
    <text evidence="1">Catalyzes the phosphorylation of D-glycero-D-manno-heptose 7-phosphate at the C-1 position to selectively form D-glycero-beta-D-manno-heptose-1,7-bisphosphate.</text>
</comment>
<dbReference type="GO" id="GO:0033786">
    <property type="term" value="F:heptose-1-phosphate adenylyltransferase activity"/>
    <property type="evidence" value="ECO:0007669"/>
    <property type="project" value="TreeGrafter"/>
</dbReference>
<dbReference type="InterPro" id="IPR011611">
    <property type="entry name" value="PfkB_dom"/>
</dbReference>
<evidence type="ECO:0000313" key="16">
    <source>
        <dbReference type="Proteomes" id="UP000033540"/>
    </source>
</evidence>
<dbReference type="NCBIfam" id="TIGR00125">
    <property type="entry name" value="cyt_tran_rel"/>
    <property type="match status" value="1"/>
</dbReference>
<comment type="caution">
    <text evidence="15">The sequence shown here is derived from an EMBL/GenBank/DDBJ whole genome shotgun (WGS) entry which is preliminary data.</text>
</comment>
<evidence type="ECO:0000256" key="6">
    <source>
        <dbReference type="ARBA" id="ARBA00022695"/>
    </source>
</evidence>
<dbReference type="PANTHER" id="PTHR46969">
    <property type="entry name" value="BIFUNCTIONAL PROTEIN HLDE"/>
    <property type="match status" value="1"/>
</dbReference>
<accession>A0A0F0I1U8</accession>
<evidence type="ECO:0000256" key="1">
    <source>
        <dbReference type="ARBA" id="ARBA00002319"/>
    </source>
</evidence>
<dbReference type="HAMAP" id="MF_01603">
    <property type="entry name" value="HldE"/>
    <property type="match status" value="1"/>
</dbReference>
<dbReference type="AlphaFoldDB" id="A0A0F0I1U8"/>
<keyword evidence="10" id="KW-0511">Multifunctional enzyme</keyword>
<dbReference type="EMBL" id="JZEE01000692">
    <property type="protein sequence ID" value="KJK61156.1"/>
    <property type="molecule type" value="Genomic_DNA"/>
</dbReference>
<dbReference type="CDD" id="cd01172">
    <property type="entry name" value="RfaE_like"/>
    <property type="match status" value="1"/>
</dbReference>
<evidence type="ECO:0000256" key="5">
    <source>
        <dbReference type="ARBA" id="ARBA00022679"/>
    </source>
</evidence>
<evidence type="ECO:0000256" key="12">
    <source>
        <dbReference type="ARBA" id="ARBA00047428"/>
    </source>
</evidence>
<dbReference type="InterPro" id="IPR011913">
    <property type="entry name" value="RfaE_dom_I"/>
</dbReference>
<evidence type="ECO:0000259" key="14">
    <source>
        <dbReference type="Pfam" id="PF01467"/>
    </source>
</evidence>
<evidence type="ECO:0000256" key="11">
    <source>
        <dbReference type="ARBA" id="ARBA00023277"/>
    </source>
</evidence>
<keyword evidence="6" id="KW-0548">Nucleotidyltransferase</keyword>
<evidence type="ECO:0000256" key="3">
    <source>
        <dbReference type="ARBA" id="ARBA00004713"/>
    </source>
</evidence>
<dbReference type="PROSITE" id="PS00583">
    <property type="entry name" value="PFKB_KINASES_1"/>
    <property type="match status" value="1"/>
</dbReference>
<dbReference type="SUPFAM" id="SSF53613">
    <property type="entry name" value="Ribokinase-like"/>
    <property type="match status" value="1"/>
</dbReference>
<proteinExistence type="inferred from homology"/>
<dbReference type="InterPro" id="IPR002173">
    <property type="entry name" value="Carboh/pur_kinase_PfkB_CS"/>
</dbReference>
<dbReference type="InterPro" id="IPR014729">
    <property type="entry name" value="Rossmann-like_a/b/a_fold"/>
</dbReference>
<keyword evidence="9" id="KW-0067">ATP-binding</keyword>
<keyword evidence="5" id="KW-0808">Transferase</keyword>
<dbReference type="OrthoDB" id="40021at2759"/>
<keyword evidence="8" id="KW-0418">Kinase</keyword>
<dbReference type="EC" id="2.7.7.70" evidence="4"/>
<evidence type="ECO:0000256" key="2">
    <source>
        <dbReference type="ARBA" id="ARBA00003753"/>
    </source>
</evidence>
<dbReference type="Pfam" id="PF00294">
    <property type="entry name" value="PfkB"/>
    <property type="match status" value="1"/>
</dbReference>
<protein>
    <recommendedName>
        <fullName evidence="4">D-glycero-beta-D-manno-heptose 1-phosphate adenylyltransferase</fullName>
        <ecNumber evidence="4">2.7.7.70</ecNumber>
    </recommendedName>
</protein>
<dbReference type="NCBIfam" id="TIGR02199">
    <property type="entry name" value="rfaE_dom_II"/>
    <property type="match status" value="1"/>
</dbReference>
<sequence>MLSEYSATLPYAEGPLLVVGDLILDQFIRGAVKRISPEAPVPVVEQQEAAFYPGGAANVACNLAALGASVVLVGAIGDDEEGRQLMRSLSQSKIDTSLIQVIPGRPTSLKTRIIAEQQQIVRVDREVTTPLGEQDVSHVLEAIQGCLVGCAGLVLSDYNKGFLSPSLVTAIICQAQSLGKTVIADTKLQVLDHYRGVTALTPNINELQLSTGRLLRSPSDIDVAAKELMDKIQAPMLLVTCGQDGIRLYETDSQQRTHFPGHAETVADVSGAGDTVLAVFTWALTIRRFSVHQAANLANHAGTLAVGKKGISTISVNELLSLVKVHSTSSLDRGLSPSKNRTLEQLLPEIHAVRQSQPSAKIVFTNGCFDMLHAGHVSYLQRAKALGDLLLVGLNSDSSVRQIKGNRRPIVPEAQRVQTLDGLECVDFVVLFDQETPLDLIQTIKPDFLVKGSDYELHQVVGRDFVEANGGRVELLPLNQGISTTKIIQEIMNRYSE</sequence>